<evidence type="ECO:0000256" key="3">
    <source>
        <dbReference type="ARBA" id="ARBA00023033"/>
    </source>
</evidence>
<dbReference type="PANTHER" id="PTHR46696">
    <property type="entry name" value="P450, PUTATIVE (EUROFUNG)-RELATED"/>
    <property type="match status" value="1"/>
</dbReference>
<dbReference type="GO" id="GO:0005506">
    <property type="term" value="F:iron ion binding"/>
    <property type="evidence" value="ECO:0007669"/>
    <property type="project" value="InterPro"/>
</dbReference>
<comment type="caution">
    <text evidence="5">The sequence shown here is derived from an EMBL/GenBank/DDBJ whole genome shotgun (WGS) entry which is preliminary data.</text>
</comment>
<keyword evidence="4" id="KW-0408">Iron</keyword>
<evidence type="ECO:0000313" key="6">
    <source>
        <dbReference type="Proteomes" id="UP000267430"/>
    </source>
</evidence>
<gene>
    <name evidence="5" type="ORF">ELQ35_04710</name>
</gene>
<dbReference type="Proteomes" id="UP000267430">
    <property type="component" value="Unassembled WGS sequence"/>
</dbReference>
<evidence type="ECO:0000256" key="1">
    <source>
        <dbReference type="ARBA" id="ARBA00010617"/>
    </source>
</evidence>
<dbReference type="OrthoDB" id="9801155at2"/>
<dbReference type="InterPro" id="IPR001128">
    <property type="entry name" value="Cyt_P450"/>
</dbReference>
<dbReference type="AlphaFoldDB" id="A0A3S0U4J3"/>
<evidence type="ECO:0000313" key="5">
    <source>
        <dbReference type="EMBL" id="RUQ30899.1"/>
    </source>
</evidence>
<keyword evidence="4" id="KW-0560">Oxidoreductase</keyword>
<dbReference type="GO" id="GO:0016705">
    <property type="term" value="F:oxidoreductase activity, acting on paired donors, with incorporation or reduction of molecular oxygen"/>
    <property type="evidence" value="ECO:0007669"/>
    <property type="project" value="InterPro"/>
</dbReference>
<dbReference type="RefSeq" id="WP_126863684.1">
    <property type="nucleotide sequence ID" value="NZ_JAUSTX010000005.1"/>
</dbReference>
<keyword evidence="3 4" id="KW-0503">Monooxygenase</keyword>
<dbReference type="EMBL" id="RYZZ01000006">
    <property type="protein sequence ID" value="RUQ30899.1"/>
    <property type="molecule type" value="Genomic_DNA"/>
</dbReference>
<organism evidence="5 6">
    <name type="scientific">Peribacillus cavernae</name>
    <dbReference type="NCBI Taxonomy" id="1674310"/>
    <lineage>
        <taxon>Bacteria</taxon>
        <taxon>Bacillati</taxon>
        <taxon>Bacillota</taxon>
        <taxon>Bacilli</taxon>
        <taxon>Bacillales</taxon>
        <taxon>Bacillaceae</taxon>
        <taxon>Peribacillus</taxon>
    </lineage>
</organism>
<name>A0A3S0U4J3_9BACI</name>
<evidence type="ECO:0000256" key="2">
    <source>
        <dbReference type="ARBA" id="ARBA00022617"/>
    </source>
</evidence>
<dbReference type="InterPro" id="IPR017972">
    <property type="entry name" value="Cyt_P450_CS"/>
</dbReference>
<proteinExistence type="inferred from homology"/>
<dbReference type="Gene3D" id="1.10.630.10">
    <property type="entry name" value="Cytochrome P450"/>
    <property type="match status" value="1"/>
</dbReference>
<dbReference type="SUPFAM" id="SSF48264">
    <property type="entry name" value="Cytochrome P450"/>
    <property type="match status" value="1"/>
</dbReference>
<dbReference type="InterPro" id="IPR036396">
    <property type="entry name" value="Cyt_P450_sf"/>
</dbReference>
<dbReference type="PRINTS" id="PR00359">
    <property type="entry name" value="BP450"/>
</dbReference>
<keyword evidence="4" id="KW-0479">Metal-binding</keyword>
<evidence type="ECO:0000256" key="4">
    <source>
        <dbReference type="RuleBase" id="RU000461"/>
    </source>
</evidence>
<dbReference type="PANTHER" id="PTHR46696:SF1">
    <property type="entry name" value="CYTOCHROME P450 YJIB-RELATED"/>
    <property type="match status" value="1"/>
</dbReference>
<keyword evidence="6" id="KW-1185">Reference proteome</keyword>
<dbReference type="Pfam" id="PF00067">
    <property type="entry name" value="p450"/>
    <property type="match status" value="1"/>
</dbReference>
<dbReference type="GO" id="GO:0004497">
    <property type="term" value="F:monooxygenase activity"/>
    <property type="evidence" value="ECO:0007669"/>
    <property type="project" value="UniProtKB-KW"/>
</dbReference>
<reference evidence="5 6" key="1">
    <citation type="submission" date="2018-12" db="EMBL/GenBank/DDBJ databases">
        <title>Bacillus chawlae sp. nov., Bacillus glennii sp. nov., and Bacillus saganii sp. nov. Isolated from the Vehicle Assembly Building at Kennedy Space Center where the Viking Spacecraft were Assembled.</title>
        <authorList>
            <person name="Seuylemezian A."/>
            <person name="Vaishampayan P."/>
        </authorList>
    </citation>
    <scope>NUCLEOTIDE SEQUENCE [LARGE SCALE GENOMIC DNA]</scope>
    <source>
        <strain evidence="5 6">L5</strain>
    </source>
</reference>
<dbReference type="InterPro" id="IPR002397">
    <property type="entry name" value="Cyt_P450_B"/>
</dbReference>
<comment type="similarity">
    <text evidence="1 4">Belongs to the cytochrome P450 family.</text>
</comment>
<accession>A0A3S0U4J3</accession>
<protein>
    <submittedName>
        <fullName evidence="5">Cytochrome P450</fullName>
    </submittedName>
</protein>
<sequence>MAIIQKRIGSDISIEQLTINPYPFLKKMRNEDPVCWVESVNRWFITRYDDVVYVDTHPEIYTAHESRSLQTKVMGVTMLRQDGAAHARLRKACEEPLKPKVVRQRWANMLNKTANEFIDRFIDRGKVELVSEFAEPFAARTLKMVLGLQNATEEEMQRWTRDLIDGCANYGNDPEVWARACRSGLEVDEAVDRAIKRVQKEEDGSVISSMVHTVVENGKMNVDELRANVKLIIGGGLNEPRDGITLTVWDLLTHPDQMNQVKSDPTLFPAAVEESLRKVAPLSMYPREVAVDTELRGKKLKRGDKIAVLVSSANRDENQWENPNVYNIHRKKLKSHLAFGTGHHYCLGAWLARYQLGMTALPILFERIPNLRLNLDHPPQMKGWVFRGPLHLHLEWDK</sequence>
<keyword evidence="2 4" id="KW-0349">Heme</keyword>
<dbReference type="GO" id="GO:0020037">
    <property type="term" value="F:heme binding"/>
    <property type="evidence" value="ECO:0007669"/>
    <property type="project" value="InterPro"/>
</dbReference>
<dbReference type="PROSITE" id="PS00086">
    <property type="entry name" value="CYTOCHROME_P450"/>
    <property type="match status" value="1"/>
</dbReference>